<dbReference type="AlphaFoldDB" id="A0A815R4G4"/>
<dbReference type="Gene3D" id="3.80.10.10">
    <property type="entry name" value="Ribonuclease Inhibitor"/>
    <property type="match status" value="1"/>
</dbReference>
<evidence type="ECO:0000313" key="2">
    <source>
        <dbReference type="EMBL" id="CAF1472421.1"/>
    </source>
</evidence>
<dbReference type="Proteomes" id="UP000682733">
    <property type="component" value="Unassembled WGS sequence"/>
</dbReference>
<evidence type="ECO:0000313" key="1">
    <source>
        <dbReference type="EMBL" id="CAF0892385.1"/>
    </source>
</evidence>
<dbReference type="Proteomes" id="UP000681722">
    <property type="component" value="Unassembled WGS sequence"/>
</dbReference>
<sequence length="548" mass="65200">MTKFVHLSNDIYLHLFKYFELADIFSIFYDINININSVINENLVSYDLSIVSRQKFNYYIRHLSSNPQYIYSLTISNEFHNDLIQLCLNQFEIKNCTHLHSLTINEPTFIQSKTIIRNLPYLKQLAYLSIYSKKYDDYDDEKLLDCVNLILNSRNYSLKHIIVPYIGSMDNIFTTAIVEDLTIGLYNLDQLRKLFYHIPHIKRLNVTIVKHRNSFWTDQDLLLIPESNLWTVPDLIYLKLTVENNKSITFEQIDFLLKRLPSLEHFLFGCHDQKLINGKQWEQILSSLVSLTNFDFYCRFPLENDNYDIKKLLFSFETKFCVEFNCLRLPCNSVIIFTKSYPQSHLEITWNQLQKDLTQENSNAPLLLDAFQLNINSISPSLEYYKFQYYLCQTISTSNVKQLYLYCSNTCKISKIFLLNLLSMYNIQTLTLSLPQLMTTVFTSARTHSRCYINSVHYLTWKHKHPITEHNIHDFLASFQNVKSVTLHLEKLNNVQFNIAKLLSEKPHIIFFNIHWNYENDWNLWLENQLHFDQLFYEKTNNSICIWT</sequence>
<dbReference type="EMBL" id="CAJOBC010086083">
    <property type="protein sequence ID" value="CAF4339662.1"/>
    <property type="molecule type" value="Genomic_DNA"/>
</dbReference>
<dbReference type="Proteomes" id="UP000677228">
    <property type="component" value="Unassembled WGS sequence"/>
</dbReference>
<name>A0A815R4G4_9BILA</name>
<accession>A0A815R4G4</accession>
<keyword evidence="5" id="KW-1185">Reference proteome</keyword>
<evidence type="ECO:0008006" key="6">
    <source>
        <dbReference type="Google" id="ProtNLM"/>
    </source>
</evidence>
<evidence type="ECO:0000313" key="3">
    <source>
        <dbReference type="EMBL" id="CAF3674410.1"/>
    </source>
</evidence>
<dbReference type="EMBL" id="CAJNOQ010020617">
    <property type="protein sequence ID" value="CAF1472421.1"/>
    <property type="molecule type" value="Genomic_DNA"/>
</dbReference>
<dbReference type="EMBL" id="CAJOBA010003216">
    <property type="protein sequence ID" value="CAF3674410.1"/>
    <property type="molecule type" value="Genomic_DNA"/>
</dbReference>
<gene>
    <name evidence="2" type="ORF">GPM918_LOCUS35513</name>
    <name evidence="1" type="ORF">OVA965_LOCUS9194</name>
    <name evidence="4" type="ORF">SRO942_LOCUS36231</name>
    <name evidence="3" type="ORF">TMI583_LOCUS9190</name>
</gene>
<evidence type="ECO:0000313" key="4">
    <source>
        <dbReference type="EMBL" id="CAF4339662.1"/>
    </source>
</evidence>
<proteinExistence type="predicted"/>
<dbReference type="InterPro" id="IPR032675">
    <property type="entry name" value="LRR_dom_sf"/>
</dbReference>
<dbReference type="EMBL" id="CAJNOK010003215">
    <property type="protein sequence ID" value="CAF0892385.1"/>
    <property type="molecule type" value="Genomic_DNA"/>
</dbReference>
<comment type="caution">
    <text evidence="2">The sequence shown here is derived from an EMBL/GenBank/DDBJ whole genome shotgun (WGS) entry which is preliminary data.</text>
</comment>
<evidence type="ECO:0000313" key="5">
    <source>
        <dbReference type="Proteomes" id="UP000663829"/>
    </source>
</evidence>
<reference evidence="2" key="1">
    <citation type="submission" date="2021-02" db="EMBL/GenBank/DDBJ databases">
        <authorList>
            <person name="Nowell W R."/>
        </authorList>
    </citation>
    <scope>NUCLEOTIDE SEQUENCE</scope>
</reference>
<organism evidence="2 5">
    <name type="scientific">Didymodactylos carnosus</name>
    <dbReference type="NCBI Taxonomy" id="1234261"/>
    <lineage>
        <taxon>Eukaryota</taxon>
        <taxon>Metazoa</taxon>
        <taxon>Spiralia</taxon>
        <taxon>Gnathifera</taxon>
        <taxon>Rotifera</taxon>
        <taxon>Eurotatoria</taxon>
        <taxon>Bdelloidea</taxon>
        <taxon>Philodinida</taxon>
        <taxon>Philodinidae</taxon>
        <taxon>Didymodactylos</taxon>
    </lineage>
</organism>
<protein>
    <recommendedName>
        <fullName evidence="6">F-box domain-containing protein</fullName>
    </recommendedName>
</protein>
<dbReference type="Proteomes" id="UP000663829">
    <property type="component" value="Unassembled WGS sequence"/>
</dbReference>